<sequence length="304" mass="34009">MAPLTVNSVIRMKSGFDIPALGYGTAKRQLLSSSFNAPVYQTPEKECENVVLQSFKAGYRHVDSAISYKNEAPCGSAIVKSGIPRKDIFFTSKIPTRTLSYDNTKSHIANTLKLTGLDYVDLMLIHAPYGGSEGRKGAWKALVEATEEGKIRSLGISNYGVHHLDELETHIKELEEERGKGKGGIISVGQWELHPWLPRPDIVGWCQKRDVVLEAYSPLVRGERLEDKLLQPLVKKYGKTPAQILVRWSLQRGFVPLPKSVTPSRIVENTDVYDFELTAEDMKSLETDEYSPCCWDPTKATLQD</sequence>
<proteinExistence type="inferred from homology"/>
<evidence type="ECO:0000256" key="2">
    <source>
        <dbReference type="ARBA" id="ARBA00023002"/>
    </source>
</evidence>
<evidence type="ECO:0000259" key="6">
    <source>
        <dbReference type="Pfam" id="PF00248"/>
    </source>
</evidence>
<name>A0A7D8UWQ9_9HELO</name>
<keyword evidence="2" id="KW-0560">Oxidoreductase</keyword>
<dbReference type="Gene3D" id="3.20.20.100">
    <property type="entry name" value="NADP-dependent oxidoreductase domain"/>
    <property type="match status" value="1"/>
</dbReference>
<dbReference type="PROSITE" id="PS00798">
    <property type="entry name" value="ALDOKETO_REDUCTASE_1"/>
    <property type="match status" value="1"/>
</dbReference>
<evidence type="ECO:0000256" key="5">
    <source>
        <dbReference type="PIRSR" id="PIRSR000097-3"/>
    </source>
</evidence>
<dbReference type="InterPro" id="IPR018170">
    <property type="entry name" value="Aldo/ket_reductase_CS"/>
</dbReference>
<evidence type="ECO:0000256" key="1">
    <source>
        <dbReference type="ARBA" id="ARBA00007905"/>
    </source>
</evidence>
<dbReference type="PANTHER" id="PTHR43827">
    <property type="entry name" value="2,5-DIKETO-D-GLUCONIC ACID REDUCTASE"/>
    <property type="match status" value="1"/>
</dbReference>
<dbReference type="Proteomes" id="UP000481288">
    <property type="component" value="Unassembled WGS sequence"/>
</dbReference>
<reference evidence="7 8" key="1">
    <citation type="submission" date="2018-05" db="EMBL/GenBank/DDBJ databases">
        <title>Whole genome sequencing for identification of molecular markers to develop diagnostic detection tools for the regulated plant pathogen Lachnellula willkommii.</title>
        <authorList>
            <person name="Giroux E."/>
            <person name="Bilodeau G."/>
        </authorList>
    </citation>
    <scope>NUCLEOTIDE SEQUENCE [LARGE SCALE GENOMIC DNA]</scope>
    <source>
        <strain evidence="7 8">CBS 625.97</strain>
    </source>
</reference>
<organism evidence="7 8">
    <name type="scientific">Lachnellula cervina</name>
    <dbReference type="NCBI Taxonomy" id="1316786"/>
    <lineage>
        <taxon>Eukaryota</taxon>
        <taxon>Fungi</taxon>
        <taxon>Dikarya</taxon>
        <taxon>Ascomycota</taxon>
        <taxon>Pezizomycotina</taxon>
        <taxon>Leotiomycetes</taxon>
        <taxon>Helotiales</taxon>
        <taxon>Lachnaceae</taxon>
        <taxon>Lachnellula</taxon>
    </lineage>
</organism>
<evidence type="ECO:0000256" key="4">
    <source>
        <dbReference type="PIRSR" id="PIRSR000097-2"/>
    </source>
</evidence>
<keyword evidence="8" id="KW-1185">Reference proteome</keyword>
<evidence type="ECO:0000313" key="7">
    <source>
        <dbReference type="EMBL" id="TVY58603.1"/>
    </source>
</evidence>
<evidence type="ECO:0000313" key="8">
    <source>
        <dbReference type="Proteomes" id="UP000481288"/>
    </source>
</evidence>
<feature type="site" description="Lowers pKa of active site Tyr" evidence="5">
    <location>
        <position position="93"/>
    </location>
</feature>
<dbReference type="InterPro" id="IPR036812">
    <property type="entry name" value="NAD(P)_OxRdtase_dom_sf"/>
</dbReference>
<dbReference type="CDD" id="cd19071">
    <property type="entry name" value="AKR_AKR1-5-like"/>
    <property type="match status" value="1"/>
</dbReference>
<feature type="domain" description="NADP-dependent oxidoreductase" evidence="6">
    <location>
        <begin position="40"/>
        <end position="286"/>
    </location>
</feature>
<dbReference type="InterPro" id="IPR020471">
    <property type="entry name" value="AKR"/>
</dbReference>
<evidence type="ECO:0000256" key="3">
    <source>
        <dbReference type="PIRSR" id="PIRSR000097-1"/>
    </source>
</evidence>
<dbReference type="FunFam" id="3.20.20.100:FF:000015">
    <property type="entry name" value="Oxidoreductase, aldo/keto reductase family"/>
    <property type="match status" value="1"/>
</dbReference>
<dbReference type="PROSITE" id="PS00062">
    <property type="entry name" value="ALDOKETO_REDUCTASE_2"/>
    <property type="match status" value="1"/>
</dbReference>
<dbReference type="PROSITE" id="PS00063">
    <property type="entry name" value="ALDOKETO_REDUCTASE_3"/>
    <property type="match status" value="1"/>
</dbReference>
<dbReference type="Pfam" id="PF00248">
    <property type="entry name" value="Aldo_ket_red"/>
    <property type="match status" value="1"/>
</dbReference>
<dbReference type="InterPro" id="IPR023210">
    <property type="entry name" value="NADP_OxRdtase_dom"/>
</dbReference>
<dbReference type="PANTHER" id="PTHR43827:SF13">
    <property type="entry name" value="ALDO_KETO REDUCTASE FAMILY PROTEIN"/>
    <property type="match status" value="1"/>
</dbReference>
<comment type="caution">
    <text evidence="7">The sequence shown here is derived from an EMBL/GenBank/DDBJ whole genome shotgun (WGS) entry which is preliminary data.</text>
</comment>
<dbReference type="AlphaFoldDB" id="A0A7D8UWQ9"/>
<dbReference type="OrthoDB" id="416253at2759"/>
<accession>A0A7D8UWQ9</accession>
<dbReference type="PRINTS" id="PR00069">
    <property type="entry name" value="ALDKETRDTASE"/>
</dbReference>
<dbReference type="SUPFAM" id="SSF51430">
    <property type="entry name" value="NAD(P)-linked oxidoreductase"/>
    <property type="match status" value="1"/>
</dbReference>
<feature type="active site" description="Proton donor" evidence="3">
    <location>
        <position position="68"/>
    </location>
</feature>
<feature type="binding site" evidence="4">
    <location>
        <position position="126"/>
    </location>
    <ligand>
        <name>substrate</name>
    </ligand>
</feature>
<dbReference type="PIRSF" id="PIRSF000097">
    <property type="entry name" value="AKR"/>
    <property type="match status" value="1"/>
</dbReference>
<comment type="similarity">
    <text evidence="1">Belongs to the aldo/keto reductase family.</text>
</comment>
<dbReference type="EMBL" id="QGMG01000033">
    <property type="protein sequence ID" value="TVY58603.1"/>
    <property type="molecule type" value="Genomic_DNA"/>
</dbReference>
<dbReference type="GO" id="GO:0016491">
    <property type="term" value="F:oxidoreductase activity"/>
    <property type="evidence" value="ECO:0007669"/>
    <property type="project" value="UniProtKB-KW"/>
</dbReference>
<gene>
    <name evidence="7" type="ORF">LCER1_G001563</name>
</gene>
<protein>
    <submittedName>
        <fullName evidence="7">Putative oxidoreductase</fullName>
    </submittedName>
</protein>